<accession>A0ABV3IY70</accession>
<feature type="domain" description="Glycosyltransferase family 28 N-terminal" evidence="2">
    <location>
        <begin position="3"/>
        <end position="60"/>
    </location>
</feature>
<dbReference type="Proteomes" id="UP001552479">
    <property type="component" value="Unassembled WGS sequence"/>
</dbReference>
<evidence type="ECO:0000313" key="5">
    <source>
        <dbReference type="Proteomes" id="UP001552479"/>
    </source>
</evidence>
<comment type="caution">
    <text evidence="4">The sequence shown here is derived from an EMBL/GenBank/DDBJ whole genome shotgun (WGS) entry which is preliminary data.</text>
</comment>
<reference evidence="4 5" key="1">
    <citation type="submission" date="2024-06" db="EMBL/GenBank/DDBJ databases">
        <title>The Natural Products Discovery Center: Release of the First 8490 Sequenced Strains for Exploring Actinobacteria Biosynthetic Diversity.</title>
        <authorList>
            <person name="Kalkreuter E."/>
            <person name="Kautsar S.A."/>
            <person name="Yang D."/>
            <person name="Bader C.D."/>
            <person name="Teijaro C.N."/>
            <person name="Fluegel L."/>
            <person name="Davis C.M."/>
            <person name="Simpson J.R."/>
            <person name="Lauterbach L."/>
            <person name="Steele A.D."/>
            <person name="Gui C."/>
            <person name="Meng S."/>
            <person name="Li G."/>
            <person name="Viehrig K."/>
            <person name="Ye F."/>
            <person name="Su P."/>
            <person name="Kiefer A.F."/>
            <person name="Nichols A."/>
            <person name="Cepeda A.J."/>
            <person name="Yan W."/>
            <person name="Fan B."/>
            <person name="Jiang Y."/>
            <person name="Adhikari A."/>
            <person name="Zheng C.-J."/>
            <person name="Schuster L."/>
            <person name="Cowan T.M."/>
            <person name="Smanski M.J."/>
            <person name="Chevrette M.G."/>
            <person name="De Carvalho L.P.S."/>
            <person name="Shen B."/>
        </authorList>
    </citation>
    <scope>NUCLEOTIDE SEQUENCE [LARGE SCALE GENOMIC DNA]</scope>
    <source>
        <strain evidence="4 5">NPDC053791</strain>
    </source>
</reference>
<dbReference type="InterPro" id="IPR004276">
    <property type="entry name" value="GlycoTrans_28_N"/>
</dbReference>
<dbReference type="Pfam" id="PF03033">
    <property type="entry name" value="Glyco_transf_28"/>
    <property type="match status" value="1"/>
</dbReference>
<evidence type="ECO:0000256" key="1">
    <source>
        <dbReference type="ARBA" id="ARBA00022679"/>
    </source>
</evidence>
<dbReference type="InterPro" id="IPR002213">
    <property type="entry name" value="UDP_glucos_trans"/>
</dbReference>
<dbReference type="SUPFAM" id="SSF53756">
    <property type="entry name" value="UDP-Glycosyltransferase/glycogen phosphorylase"/>
    <property type="match status" value="1"/>
</dbReference>
<proteinExistence type="predicted"/>
<evidence type="ECO:0000259" key="3">
    <source>
        <dbReference type="Pfam" id="PF06722"/>
    </source>
</evidence>
<dbReference type="PANTHER" id="PTHR48050">
    <property type="entry name" value="STEROL 3-BETA-GLUCOSYLTRANSFERASE"/>
    <property type="match status" value="1"/>
</dbReference>
<dbReference type="RefSeq" id="WP_366089136.1">
    <property type="nucleotide sequence ID" value="NZ_JBFASG010000022.1"/>
</dbReference>
<feature type="domain" description="Erythromycin biosynthesis protein CIII-like C-terminal" evidence="3">
    <location>
        <begin position="285"/>
        <end position="388"/>
    </location>
</feature>
<keyword evidence="1" id="KW-0808">Transferase</keyword>
<keyword evidence="5" id="KW-1185">Reference proteome</keyword>
<sequence length="411" mass="43205">MRILIAAAGSRGDVAPYTGLGAALCEAGYDVALAATDAFAPLVRAAGLEFRSLPGDTRARGDVTDRRELMRTAAGFITELGQGFADAVDGSTDLLLLSTTTAPLGWHLTEATGIPSLGVYLQPTAPTGDFPPVVTSSRSLGRLANRAIGRFALHMADRVFERAVTDLRHRLQLPPLSPSAMRRRQEQENWPVLHGFSTALVPRPSDWRSGLEVVGTWWPHHDAAHQLPTELEDFLHAGPRPVLIGFGSMAGGDGERLSEIAVRALRRAGLRGILQGGSAGLAADGDDVLTIGDVPHALLFPRLAAVVHHAGAGTSAAALRAGVPAVTVPVTADQPFWAGRLAALGAATDPIPFRSLTAERLADSLTLAVKQQTYARAAAKAAQHMATEDGAGQTLKAIQRLTNSHGTAFQV</sequence>
<dbReference type="InterPro" id="IPR050426">
    <property type="entry name" value="Glycosyltransferase_28"/>
</dbReference>
<dbReference type="PANTHER" id="PTHR48050:SF13">
    <property type="entry name" value="STEROL 3-BETA-GLUCOSYLTRANSFERASE UGT80A2"/>
    <property type="match status" value="1"/>
</dbReference>
<evidence type="ECO:0000259" key="2">
    <source>
        <dbReference type="Pfam" id="PF03033"/>
    </source>
</evidence>
<evidence type="ECO:0000313" key="4">
    <source>
        <dbReference type="EMBL" id="MEV4925414.1"/>
    </source>
</evidence>
<name>A0ABV3IY70_9ACTN</name>
<dbReference type="InterPro" id="IPR010610">
    <property type="entry name" value="EryCIII-like_C"/>
</dbReference>
<dbReference type="EMBL" id="JBFASG010000022">
    <property type="protein sequence ID" value="MEV4925414.1"/>
    <property type="molecule type" value="Genomic_DNA"/>
</dbReference>
<dbReference type="Gene3D" id="3.40.50.2000">
    <property type="entry name" value="Glycogen Phosphorylase B"/>
    <property type="match status" value="2"/>
</dbReference>
<protein>
    <submittedName>
        <fullName evidence="4">Glycosyltransferase</fullName>
    </submittedName>
</protein>
<organism evidence="4 5">
    <name type="scientific">Streptomyces roseoverticillatus</name>
    <dbReference type="NCBI Taxonomy" id="66429"/>
    <lineage>
        <taxon>Bacteria</taxon>
        <taxon>Bacillati</taxon>
        <taxon>Actinomycetota</taxon>
        <taxon>Actinomycetes</taxon>
        <taxon>Kitasatosporales</taxon>
        <taxon>Streptomycetaceae</taxon>
        <taxon>Streptomyces</taxon>
    </lineage>
</organism>
<gene>
    <name evidence="4" type="ORF">AB0L03_21735</name>
</gene>
<dbReference type="Pfam" id="PF06722">
    <property type="entry name" value="EryCIII-like_C"/>
    <property type="match status" value="1"/>
</dbReference>
<dbReference type="CDD" id="cd03784">
    <property type="entry name" value="GT1_Gtf-like"/>
    <property type="match status" value="1"/>
</dbReference>